<comment type="subcellular location">
    <subcellularLocation>
        <location evidence="1">Secreted</location>
    </subcellularLocation>
</comment>
<evidence type="ECO:0000256" key="5">
    <source>
        <dbReference type="SAM" id="MobiDB-lite"/>
    </source>
</evidence>
<dbReference type="PANTHER" id="PTHR21312">
    <property type="entry name" value="SERINE PROTEASE INHIBITOR"/>
    <property type="match status" value="1"/>
</dbReference>
<dbReference type="SMART" id="SM00280">
    <property type="entry name" value="KAZAL"/>
    <property type="match status" value="1"/>
</dbReference>
<reference evidence="7 8" key="1">
    <citation type="journal article" date="2021" name="Cell">
        <title>Tracing the genetic footprints of vertebrate landing in non-teleost ray-finned fishes.</title>
        <authorList>
            <person name="Bi X."/>
            <person name="Wang K."/>
            <person name="Yang L."/>
            <person name="Pan H."/>
            <person name="Jiang H."/>
            <person name="Wei Q."/>
            <person name="Fang M."/>
            <person name="Yu H."/>
            <person name="Zhu C."/>
            <person name="Cai Y."/>
            <person name="He Y."/>
            <person name="Gan X."/>
            <person name="Zeng H."/>
            <person name="Yu D."/>
            <person name="Zhu Y."/>
            <person name="Jiang H."/>
            <person name="Qiu Q."/>
            <person name="Yang H."/>
            <person name="Zhang Y.E."/>
            <person name="Wang W."/>
            <person name="Zhu M."/>
            <person name="He S."/>
            <person name="Zhang G."/>
        </authorList>
    </citation>
    <scope>NUCLEOTIDE SEQUENCE [LARGE SCALE GENOMIC DNA]</scope>
    <source>
        <strain evidence="7">Bchr_013</strain>
    </source>
</reference>
<evidence type="ECO:0000256" key="2">
    <source>
        <dbReference type="ARBA" id="ARBA00022525"/>
    </source>
</evidence>
<name>A0A8X7WTU9_POLSE</name>
<dbReference type="Pfam" id="PF00050">
    <property type="entry name" value="Kazal_1"/>
    <property type="match status" value="1"/>
</dbReference>
<proteinExistence type="predicted"/>
<organism evidence="7 8">
    <name type="scientific">Polypterus senegalus</name>
    <name type="common">Senegal bichir</name>
    <dbReference type="NCBI Taxonomy" id="55291"/>
    <lineage>
        <taxon>Eukaryota</taxon>
        <taxon>Metazoa</taxon>
        <taxon>Chordata</taxon>
        <taxon>Craniata</taxon>
        <taxon>Vertebrata</taxon>
        <taxon>Euteleostomi</taxon>
        <taxon>Actinopterygii</taxon>
        <taxon>Polypteriformes</taxon>
        <taxon>Polypteridae</taxon>
        <taxon>Polypterus</taxon>
    </lineage>
</organism>
<evidence type="ECO:0000256" key="4">
    <source>
        <dbReference type="ARBA" id="ARBA00023157"/>
    </source>
</evidence>
<accession>A0A8X7WTU9</accession>
<dbReference type="Proteomes" id="UP000886611">
    <property type="component" value="Unassembled WGS sequence"/>
</dbReference>
<dbReference type="GO" id="GO:0003676">
    <property type="term" value="F:nucleic acid binding"/>
    <property type="evidence" value="ECO:0007669"/>
    <property type="project" value="InterPro"/>
</dbReference>
<dbReference type="InterPro" id="IPR002350">
    <property type="entry name" value="Kazal_dom"/>
</dbReference>
<dbReference type="Gene3D" id="3.30.60.30">
    <property type="match status" value="1"/>
</dbReference>
<keyword evidence="8" id="KW-1185">Reference proteome</keyword>
<evidence type="ECO:0000313" key="7">
    <source>
        <dbReference type="EMBL" id="KAG2455254.1"/>
    </source>
</evidence>
<dbReference type="EMBL" id="JAATIS010009265">
    <property type="protein sequence ID" value="KAG2455254.1"/>
    <property type="molecule type" value="Genomic_DNA"/>
</dbReference>
<keyword evidence="3" id="KW-0646">Protease inhibitor</keyword>
<dbReference type="GO" id="GO:0005576">
    <property type="term" value="C:extracellular region"/>
    <property type="evidence" value="ECO:0007669"/>
    <property type="project" value="UniProtKB-SubCell"/>
</dbReference>
<feature type="compositionally biased region" description="Basic and acidic residues" evidence="5">
    <location>
        <begin position="80"/>
        <end position="92"/>
    </location>
</feature>
<evidence type="ECO:0000256" key="1">
    <source>
        <dbReference type="ARBA" id="ARBA00004613"/>
    </source>
</evidence>
<dbReference type="PANTHER" id="PTHR21312:SF28">
    <property type="entry name" value="OVOINHIBITOR-RELATED"/>
    <property type="match status" value="1"/>
</dbReference>
<sequence>MGRWLRPKGPQARKVVEQVACEGLVNALPSSLAQQVRRHPYKDMPGLLEVLEHQLVVYQAGGSERHARGNRQGRAATPEPSRRAADAPQRPKERLASQLCYKCSETGHLLPTSVTIGTDVPPDVIQPQCDSYPLPGCPKNLEPVCGTDGQTYSNECLLCVENLGDGWIRVYRRRNERYTEACTLERDRWLGPFPPRNVQELAGALVEERGNISQQELTNLVQSMRRRCTAVLQAAGGHTTY</sequence>
<evidence type="ECO:0000256" key="3">
    <source>
        <dbReference type="ARBA" id="ARBA00022690"/>
    </source>
</evidence>
<keyword evidence="4" id="KW-1015">Disulfide bond</keyword>
<dbReference type="PROSITE" id="PS00282">
    <property type="entry name" value="KAZAL_1"/>
    <property type="match status" value="1"/>
</dbReference>
<dbReference type="PROSITE" id="PS51465">
    <property type="entry name" value="KAZAL_2"/>
    <property type="match status" value="1"/>
</dbReference>
<feature type="non-terminal residue" evidence="7">
    <location>
        <position position="1"/>
    </location>
</feature>
<dbReference type="GO" id="GO:0030414">
    <property type="term" value="F:peptidase inhibitor activity"/>
    <property type="evidence" value="ECO:0007669"/>
    <property type="project" value="UniProtKB-KW"/>
</dbReference>
<feature type="region of interest" description="Disordered" evidence="5">
    <location>
        <begin position="62"/>
        <end position="92"/>
    </location>
</feature>
<dbReference type="AlphaFoldDB" id="A0A8X7WTU9"/>
<feature type="non-terminal residue" evidence="7">
    <location>
        <position position="241"/>
    </location>
</feature>
<feature type="domain" description="Kazal-like" evidence="6">
    <location>
        <begin position="123"/>
        <end position="166"/>
    </location>
</feature>
<evidence type="ECO:0000313" key="8">
    <source>
        <dbReference type="Proteomes" id="UP000886611"/>
    </source>
</evidence>
<dbReference type="SUPFAM" id="SSF100895">
    <property type="entry name" value="Kazal-type serine protease inhibitors"/>
    <property type="match status" value="1"/>
</dbReference>
<keyword evidence="2" id="KW-0964">Secreted</keyword>
<protein>
    <submittedName>
        <fullName evidence="7">ISK1 inhibitor</fullName>
    </submittedName>
</protein>
<comment type="caution">
    <text evidence="7">The sequence shown here is derived from an EMBL/GenBank/DDBJ whole genome shotgun (WGS) entry which is preliminary data.</text>
</comment>
<gene>
    <name evidence="7" type="primary">Spink1_0</name>
    <name evidence="7" type="ORF">GTO96_0006862</name>
</gene>
<dbReference type="InterPro" id="IPR036397">
    <property type="entry name" value="RNaseH_sf"/>
</dbReference>
<dbReference type="InterPro" id="IPR036058">
    <property type="entry name" value="Kazal_dom_sf"/>
</dbReference>
<dbReference type="Gene3D" id="3.30.420.10">
    <property type="entry name" value="Ribonuclease H-like superfamily/Ribonuclease H"/>
    <property type="match status" value="1"/>
</dbReference>
<evidence type="ECO:0000259" key="6">
    <source>
        <dbReference type="PROSITE" id="PS51465"/>
    </source>
</evidence>